<evidence type="ECO:0000313" key="4">
    <source>
        <dbReference type="EMBL" id="MBR0656481.1"/>
    </source>
</evidence>
<evidence type="ECO:0000256" key="2">
    <source>
        <dbReference type="SAM" id="SignalP"/>
    </source>
</evidence>
<dbReference type="Pfam" id="PF12951">
    <property type="entry name" value="PATR"/>
    <property type="match status" value="4"/>
</dbReference>
<dbReference type="InterPro" id="IPR012332">
    <property type="entry name" value="Autotransporter_pectin_lyase_C"/>
</dbReference>
<dbReference type="EMBL" id="JAAEDH010000018">
    <property type="protein sequence ID" value="MBR0656481.1"/>
    <property type="molecule type" value="Genomic_DNA"/>
</dbReference>
<accession>A0AAF1K5M5</accession>
<feature type="domain" description="Autotransporter" evidence="3">
    <location>
        <begin position="771"/>
        <end position="1051"/>
    </location>
</feature>
<evidence type="ECO:0000259" key="3">
    <source>
        <dbReference type="PROSITE" id="PS51208"/>
    </source>
</evidence>
<dbReference type="InterPro" id="IPR043990">
    <property type="entry name" value="AC_1"/>
</dbReference>
<dbReference type="AlphaFoldDB" id="A0AAF1K5M5"/>
<comment type="caution">
    <text evidence="4">The sequence shown here is derived from an EMBL/GenBank/DDBJ whole genome shotgun (WGS) entry which is preliminary data.</text>
</comment>
<reference evidence="4" key="1">
    <citation type="submission" date="2020-01" db="EMBL/GenBank/DDBJ databases">
        <authorList>
            <person name="Rat A."/>
        </authorList>
    </citation>
    <scope>NUCLEOTIDE SEQUENCE</scope>
    <source>
        <strain evidence="4">LMG 28251</strain>
    </source>
</reference>
<dbReference type="Pfam" id="PF18883">
    <property type="entry name" value="AC_1"/>
    <property type="match status" value="1"/>
</dbReference>
<dbReference type="Gene3D" id="2.40.128.130">
    <property type="entry name" value="Autotransporter beta-domain"/>
    <property type="match status" value="1"/>
</dbReference>
<feature type="signal peptide" evidence="2">
    <location>
        <begin position="1"/>
        <end position="41"/>
    </location>
</feature>
<dbReference type="SUPFAM" id="SSF103515">
    <property type="entry name" value="Autotransporter"/>
    <property type="match status" value="1"/>
</dbReference>
<dbReference type="PANTHER" id="PTHR35037">
    <property type="entry name" value="C-TERMINAL REGION OF AIDA-LIKE PROTEIN"/>
    <property type="match status" value="1"/>
</dbReference>
<dbReference type="CDD" id="cd01344">
    <property type="entry name" value="PL2_Passenger_AT"/>
    <property type="match status" value="1"/>
</dbReference>
<gene>
    <name evidence="4" type="ORF">GXW79_15480</name>
</gene>
<dbReference type="NCBIfam" id="TIGR02601">
    <property type="entry name" value="autotrns_rpt"/>
    <property type="match status" value="2"/>
</dbReference>
<keyword evidence="1 2" id="KW-0732">Signal</keyword>
<reference evidence="4" key="2">
    <citation type="journal article" date="2021" name="Syst. Appl. Microbiol.">
        <title>Roseomonas hellenica sp. nov., isolated from roots of wild-growing Alkanna tinctoria.</title>
        <authorList>
            <person name="Rat A."/>
            <person name="Naranjo H.D."/>
            <person name="Lebbe L."/>
            <person name="Cnockaert M."/>
            <person name="Krigas N."/>
            <person name="Grigoriadou K."/>
            <person name="Maloupa E."/>
            <person name="Willems A."/>
        </authorList>
    </citation>
    <scope>NUCLEOTIDE SEQUENCE</scope>
    <source>
        <strain evidence="4">LMG 28251</strain>
    </source>
</reference>
<sequence>MPRLHADLESNRRGDRLATALRVALSASPLLLALAPLPAAADCVTVGLTTTCNTSAPNPFPTRVGDGPVPADDGRTVIITNGASILTGNVAAISLRDGGTITVQSGGSAQSVGVTDVGPYNAGPNTIEFRNNTTLTIEQGAQVLATGTILQGEAINPQGTGNIIINSGLIRADNAAALWFETFVGRNTVINNATGVIQATAVPSVIGFGDGLGTVGMSTLDFTNRGAVIGNLIFGSGDDILRLYAGQTISGNLSGGLGNDTIYLSGTAPGSFTGLAPDFETLIKNDAGTWTITGPITGPTSVTIQAGTLILTGDNSAYAGTLTVDAAGTLQGRAQVLPAVITDNGLVRFAQPDAGTYAGLITGTGSVEKTGAGVLTLAPSAVGGNTYTGSTILTGGVLAIAADNAIGAPTAAVVFNGGTLRYNAAFDLAATRPVSITAAGGTIDTNGLATTITQGVTGAGGLAVTGGGRLVLTGASTYAGGTSIAAGTRLQLGNGGSSGAILGNVANAGTLAFNRADTLTFAGVVSGTGGVEQAGPGTTVLTGASTYSGATAVNAGTLRAGATNAFSPASAYAVAAGATLDTAGLNQTVAGLTNAGLVTLRGAAPGATLTVAGNYVGQGGVVALNTVLAGDGAPSDRFVIRGGTATGDTRLRIVNAGGSGAQTRADGIRVVETNQGGTTAAGAFRLDTRVTAGAYEYRLFRGGSTSTDDYFLRSFLDDGPGRPGSTVPLYRPEAALYAPIPAIGRQMGLVGLGTLHERVGEEENIRDLEGSRPYANGGWARAIGERSETRWDGTVDARVTGDLVGLQAGFDILRYQAPSGHRDHVGVYAAYLDYNGSANGFALGQQGLRVGRLTLSGPAAGAYWTHFGPSGWYLDAVVQAHWFDVTARSDYSSRLTTNGSGLTASLEGGYPIRFGANWQVEPQAQLIWQSVSIDRSRDAFSSVSWDEGDAVTGRLGARVQYTGRDETTLWQPYAKVNLWHAFSGTDRATLGNSAPIENRYGDTALEVGAGVTARISRTTSFYAHADYRWSLDGERTRQTAVQGAVGIRVNF</sequence>
<evidence type="ECO:0000313" key="5">
    <source>
        <dbReference type="Proteomes" id="UP001196068"/>
    </source>
</evidence>
<evidence type="ECO:0000256" key="1">
    <source>
        <dbReference type="ARBA" id="ARBA00022729"/>
    </source>
</evidence>
<dbReference type="InterPro" id="IPR011050">
    <property type="entry name" value="Pectin_lyase_fold/virulence"/>
</dbReference>
<keyword evidence="5" id="KW-1185">Reference proteome</keyword>
<name>A0AAF1K5M5_9PROT</name>
<proteinExistence type="predicted"/>
<dbReference type="PROSITE" id="PS51208">
    <property type="entry name" value="AUTOTRANSPORTER"/>
    <property type="match status" value="1"/>
</dbReference>
<dbReference type="SMART" id="SM00869">
    <property type="entry name" value="Autotransporter"/>
    <property type="match status" value="1"/>
</dbReference>
<dbReference type="NCBIfam" id="TIGR01414">
    <property type="entry name" value="autotrans_barl"/>
    <property type="match status" value="1"/>
</dbReference>
<dbReference type="Pfam" id="PF03797">
    <property type="entry name" value="Autotransporter"/>
    <property type="match status" value="1"/>
</dbReference>
<dbReference type="SUPFAM" id="SSF51126">
    <property type="entry name" value="Pectin lyase-like"/>
    <property type="match status" value="2"/>
</dbReference>
<feature type="chain" id="PRO_5041949004" evidence="2">
    <location>
        <begin position="42"/>
        <end position="1051"/>
    </location>
</feature>
<dbReference type="GO" id="GO:0019867">
    <property type="term" value="C:outer membrane"/>
    <property type="evidence" value="ECO:0007669"/>
    <property type="project" value="InterPro"/>
</dbReference>
<dbReference type="Gene3D" id="2.160.20.20">
    <property type="match status" value="1"/>
</dbReference>
<dbReference type="Proteomes" id="UP001196068">
    <property type="component" value="Unassembled WGS sequence"/>
</dbReference>
<dbReference type="InterPro" id="IPR006315">
    <property type="entry name" value="OM_autotransptr_brl_dom"/>
</dbReference>
<dbReference type="InterPro" id="IPR005546">
    <property type="entry name" value="Autotransporte_beta"/>
</dbReference>
<dbReference type="InterPro" id="IPR051551">
    <property type="entry name" value="Autotransporter_adhesion"/>
</dbReference>
<protein>
    <submittedName>
        <fullName evidence="4">Autotransporter outer membrane beta-barrel domain-containing protein</fullName>
    </submittedName>
</protein>
<dbReference type="PANTHER" id="PTHR35037:SF3">
    <property type="entry name" value="C-TERMINAL REGION OF AIDA-LIKE PROTEIN"/>
    <property type="match status" value="1"/>
</dbReference>
<organism evidence="4 5">
    <name type="scientific">Plastoroseomonas arctica</name>
    <dbReference type="NCBI Taxonomy" id="1509237"/>
    <lineage>
        <taxon>Bacteria</taxon>
        <taxon>Pseudomonadati</taxon>
        <taxon>Pseudomonadota</taxon>
        <taxon>Alphaproteobacteria</taxon>
        <taxon>Acetobacterales</taxon>
        <taxon>Acetobacteraceae</taxon>
        <taxon>Plastoroseomonas</taxon>
    </lineage>
</organism>
<dbReference type="RefSeq" id="WP_211875340.1">
    <property type="nucleotide sequence ID" value="NZ_JAAEDH010000018.1"/>
</dbReference>
<dbReference type="InterPro" id="IPR036709">
    <property type="entry name" value="Autotransporte_beta_dom_sf"/>
</dbReference>
<dbReference type="InterPro" id="IPR013425">
    <property type="entry name" value="Autotrns_rpt"/>
</dbReference>